<dbReference type="InterPro" id="IPR004182">
    <property type="entry name" value="GRAM"/>
</dbReference>
<dbReference type="Proteomes" id="UP001149090">
    <property type="component" value="Unassembled WGS sequence"/>
</dbReference>
<dbReference type="SMART" id="SM00568">
    <property type="entry name" value="GRAM"/>
    <property type="match status" value="1"/>
</dbReference>
<feature type="coiled-coil region" evidence="1">
    <location>
        <begin position="62"/>
        <end position="169"/>
    </location>
</feature>
<comment type="caution">
    <text evidence="3">The sequence shown here is derived from an EMBL/GenBank/DDBJ whole genome shotgun (WGS) entry which is preliminary data.</text>
</comment>
<evidence type="ECO:0000313" key="3">
    <source>
        <dbReference type="EMBL" id="KAJ5068324.1"/>
    </source>
</evidence>
<name>A0A9Q0R732_ANAIG</name>
<evidence type="ECO:0000256" key="1">
    <source>
        <dbReference type="SAM" id="Coils"/>
    </source>
</evidence>
<feature type="domain" description="GRAM" evidence="2">
    <location>
        <begin position="186"/>
        <end position="247"/>
    </location>
</feature>
<protein>
    <submittedName>
        <fullName evidence="3">Disks large</fullName>
    </submittedName>
</protein>
<keyword evidence="4" id="KW-1185">Reference proteome</keyword>
<proteinExistence type="predicted"/>
<accession>A0A9Q0R732</accession>
<keyword evidence="1" id="KW-0175">Coiled coil</keyword>
<dbReference type="EMBL" id="JAPDFW010000117">
    <property type="protein sequence ID" value="KAJ5068324.1"/>
    <property type="molecule type" value="Genomic_DNA"/>
</dbReference>
<dbReference type="AlphaFoldDB" id="A0A9Q0R732"/>
<sequence>MTNLNSLDKKTKLNLLRSEYKKLAKIFKEYQEKQKTDLQTIQSIKEENQHLSNLIEEKTEFISKQKNILSEKKLKLEKIQQKTEETKKELEEFSEKHDKLKKELENFNIKTQNLKILEQDRDSLKEQQEEMMKELETKEAEKLRLMEEIEKIQKELDDSNLKIADIDKKIKTTVELRTEAQKKEDKKVRDIFKLPSTEFFYNSYFCWKALSNGTLYLTTSYIGFKPRLLKKPFAFPIRDIVQIEKKKNVTNIDNSIEITRKSKKETIFFASFLVGKRDRCVTDIISQAKKLDHEIIVKEIK</sequence>
<dbReference type="Pfam" id="PF02893">
    <property type="entry name" value="GRAM"/>
    <property type="match status" value="1"/>
</dbReference>
<reference evidence="3" key="1">
    <citation type="submission" date="2022-10" db="EMBL/GenBank/DDBJ databases">
        <title>Novel sulphate-reducing endosymbionts in the free-living metamonad Anaeramoeba.</title>
        <authorList>
            <person name="Jerlstrom-Hultqvist J."/>
            <person name="Cepicka I."/>
            <person name="Gallot-Lavallee L."/>
            <person name="Salas-Leiva D."/>
            <person name="Curtis B.A."/>
            <person name="Zahonova K."/>
            <person name="Pipaliya S."/>
            <person name="Dacks J."/>
            <person name="Roger A.J."/>
        </authorList>
    </citation>
    <scope>NUCLEOTIDE SEQUENCE</scope>
    <source>
        <strain evidence="3">BMAN</strain>
    </source>
</reference>
<dbReference type="Gene3D" id="2.30.29.30">
    <property type="entry name" value="Pleckstrin-homology domain (PH domain)/Phosphotyrosine-binding domain (PTB)"/>
    <property type="match status" value="1"/>
</dbReference>
<organism evidence="3 4">
    <name type="scientific">Anaeramoeba ignava</name>
    <name type="common">Anaerobic marine amoeba</name>
    <dbReference type="NCBI Taxonomy" id="1746090"/>
    <lineage>
        <taxon>Eukaryota</taxon>
        <taxon>Metamonada</taxon>
        <taxon>Anaeramoebidae</taxon>
        <taxon>Anaeramoeba</taxon>
    </lineage>
</organism>
<dbReference type="OrthoDB" id="2162691at2759"/>
<gene>
    <name evidence="3" type="ORF">M0811_12436</name>
</gene>
<dbReference type="InterPro" id="IPR011993">
    <property type="entry name" value="PH-like_dom_sf"/>
</dbReference>
<evidence type="ECO:0000259" key="2">
    <source>
        <dbReference type="SMART" id="SM00568"/>
    </source>
</evidence>
<evidence type="ECO:0000313" key="4">
    <source>
        <dbReference type="Proteomes" id="UP001149090"/>
    </source>
</evidence>